<feature type="region of interest" description="Disordered" evidence="1">
    <location>
        <begin position="325"/>
        <end position="348"/>
    </location>
</feature>
<accession>A0A836B708</accession>
<comment type="caution">
    <text evidence="2">The sequence shown here is derived from an EMBL/GenBank/DDBJ whole genome shotgun (WGS) entry which is preliminary data.</text>
</comment>
<dbReference type="AlphaFoldDB" id="A0A836B708"/>
<name>A0A836B708_9CHLO</name>
<gene>
    <name evidence="2" type="ORF">HYH02_005473</name>
</gene>
<reference evidence="2" key="1">
    <citation type="journal article" date="2020" name="bioRxiv">
        <title>Comparative genomics of Chlamydomonas.</title>
        <authorList>
            <person name="Craig R.J."/>
            <person name="Hasan A.R."/>
            <person name="Ness R.W."/>
            <person name="Keightley P.D."/>
        </authorList>
    </citation>
    <scope>NUCLEOTIDE SEQUENCE</scope>
    <source>
        <strain evidence="2">CCAP 11/173</strain>
    </source>
</reference>
<dbReference type="EMBL" id="JAEHOD010000014">
    <property type="protein sequence ID" value="KAG2449318.1"/>
    <property type="molecule type" value="Genomic_DNA"/>
</dbReference>
<evidence type="ECO:0000256" key="1">
    <source>
        <dbReference type="SAM" id="MobiDB-lite"/>
    </source>
</evidence>
<feature type="compositionally biased region" description="Pro residues" evidence="1">
    <location>
        <begin position="78"/>
        <end position="88"/>
    </location>
</feature>
<keyword evidence="3" id="KW-1185">Reference proteome</keyword>
<protein>
    <submittedName>
        <fullName evidence="2">Uncharacterized protein</fullName>
    </submittedName>
</protein>
<feature type="region of interest" description="Disordered" evidence="1">
    <location>
        <begin position="56"/>
        <end position="92"/>
    </location>
</feature>
<proteinExistence type="predicted"/>
<evidence type="ECO:0000313" key="3">
    <source>
        <dbReference type="Proteomes" id="UP000613740"/>
    </source>
</evidence>
<dbReference type="Proteomes" id="UP000613740">
    <property type="component" value="Unassembled WGS sequence"/>
</dbReference>
<sequence>MRAASGHFASSSAPSSCSVSWGVSSARHCGRRVVDHRECRDAARTPCRAVERDLDWEPDLKPPKTAPAPAGRTGNSYMPPPPPPPPPTDINTDMPFPFRSRREIALTMLGGSAALWLLNHKVLAPIDSFGEKPPIDFTLAGYADLRPEDFVYFKTPQGRWVAAAEDEQGRFFMIDEVGDLYYDSGDPDIGLYAMDTQGNLFNFYRDTDGQQKITPVGNVSDLKQFKIGEIAGIKLDRDVNVVAFQDGTAAPLPPGSTYVDPYTGQVKGPDELVEGLGGGGGGGGMMDRSSSRRGLFDSLFGGGRPEGSSSLPLNRFEVDLSDPRDYEEQMEEQQFLADPDDPTAPILPPDFDIDALARQVEAEAKAKGIKGR</sequence>
<evidence type="ECO:0000313" key="2">
    <source>
        <dbReference type="EMBL" id="KAG2449318.1"/>
    </source>
</evidence>
<dbReference type="OrthoDB" id="513362at2759"/>
<organism evidence="2 3">
    <name type="scientific">Chlamydomonas schloesseri</name>
    <dbReference type="NCBI Taxonomy" id="2026947"/>
    <lineage>
        <taxon>Eukaryota</taxon>
        <taxon>Viridiplantae</taxon>
        <taxon>Chlorophyta</taxon>
        <taxon>core chlorophytes</taxon>
        <taxon>Chlorophyceae</taxon>
        <taxon>CS clade</taxon>
        <taxon>Chlamydomonadales</taxon>
        <taxon>Chlamydomonadaceae</taxon>
        <taxon>Chlamydomonas</taxon>
    </lineage>
</organism>